<evidence type="ECO:0000256" key="2">
    <source>
        <dbReference type="ARBA" id="ARBA00008872"/>
    </source>
</evidence>
<dbReference type="InterPro" id="IPR029066">
    <property type="entry name" value="PLP-binding_barrel"/>
</dbReference>
<sequence>MSLAEHLGQRRFTAFSKATKDIETPCVVIDLAIVRSQFRLLAEAFPGAGIFYAVKANPSVPILETLVEMGSQWDIASRFELDKVIKHGAKVKDISFGNTIKKPRDIKYFYDKGVRLYATDCESDLKAIAENAPGSDVYVRVLTVESPGSAWPLSRKFGCDVNMCKTLVRQARDLGLNPRGVSFHVGSQQSDLQSWAQALDSVKSIFDDASDAGIELDLVNLGGGFPGRYLHEAPQLKEYADAIYGALKARFGERKLKIILEPGRYMVGDAGVLVSEVVMVSRKSEDTPRWVYLDIGKFGGLVESWGESIKYPIYTTKDEDKNREGVILAGPTCDSADILYEKFRYQLPLSLKTGDLAYLVGTGAYTTTYSAIEFNGFPPLAAKFYDSEKQ</sequence>
<reference evidence="10 11" key="1">
    <citation type="submission" date="2019-03" db="EMBL/GenBank/DDBJ databases">
        <title>Genomic Encyclopedia of Type Strains, Phase IV (KMG-IV): sequencing the most valuable type-strain genomes for metagenomic binning, comparative biology and taxonomic classification.</title>
        <authorList>
            <person name="Goeker M."/>
        </authorList>
    </citation>
    <scope>NUCLEOTIDE SEQUENCE [LARGE SCALE GENOMIC DNA]</scope>
    <source>
        <strain evidence="10 11">DSM 103792</strain>
    </source>
</reference>
<dbReference type="Gene3D" id="2.40.37.10">
    <property type="entry name" value="Lyase, Ornithine Decarboxylase, Chain A, domain 1"/>
    <property type="match status" value="1"/>
</dbReference>
<evidence type="ECO:0000256" key="5">
    <source>
        <dbReference type="ARBA" id="ARBA00034115"/>
    </source>
</evidence>
<dbReference type="InterPro" id="IPR022653">
    <property type="entry name" value="De-COase2_pyr-phos_BS"/>
</dbReference>
<protein>
    <recommendedName>
        <fullName evidence="6">ornithine decarboxylase</fullName>
        <ecNumber evidence="6">4.1.1.17</ecNumber>
    </recommendedName>
</protein>
<dbReference type="PROSITE" id="PS00878">
    <property type="entry name" value="ODR_DC_2_1"/>
    <property type="match status" value="1"/>
</dbReference>
<dbReference type="Proteomes" id="UP000295375">
    <property type="component" value="Unassembled WGS sequence"/>
</dbReference>
<evidence type="ECO:0000256" key="3">
    <source>
        <dbReference type="ARBA" id="ARBA00022898"/>
    </source>
</evidence>
<dbReference type="FunFam" id="2.40.37.10:FF:000004">
    <property type="entry name" value="Ornithine decarboxylase"/>
    <property type="match status" value="1"/>
</dbReference>
<evidence type="ECO:0000256" key="7">
    <source>
        <dbReference type="ARBA" id="ARBA00049127"/>
    </source>
</evidence>
<dbReference type="FunFam" id="3.20.20.10:FF:000008">
    <property type="entry name" value="Ornithine decarboxylase"/>
    <property type="match status" value="1"/>
</dbReference>
<dbReference type="InterPro" id="IPR009006">
    <property type="entry name" value="Ala_racemase/Decarboxylase_C"/>
</dbReference>
<dbReference type="PRINTS" id="PR01179">
    <property type="entry name" value="ODADCRBXLASE"/>
</dbReference>
<dbReference type="OrthoDB" id="9802147at2"/>
<dbReference type="SUPFAM" id="SSF50621">
    <property type="entry name" value="Alanine racemase C-terminal domain-like"/>
    <property type="match status" value="1"/>
</dbReference>
<feature type="domain" description="Orn/DAP/Arg decarboxylase 2 N-terminal" evidence="9">
    <location>
        <begin position="33"/>
        <end position="267"/>
    </location>
</feature>
<dbReference type="SUPFAM" id="SSF51419">
    <property type="entry name" value="PLP-binding barrel"/>
    <property type="match status" value="1"/>
</dbReference>
<comment type="pathway">
    <text evidence="5">Amine and polyamine biosynthesis; putrescine biosynthesis via L-ornithine pathway; putrescine from L-ornithine: step 1/1.</text>
</comment>
<accession>A0A4R6UVP6</accession>
<evidence type="ECO:0000313" key="10">
    <source>
        <dbReference type="EMBL" id="TDQ51301.1"/>
    </source>
</evidence>
<dbReference type="EMBL" id="SNYM01000001">
    <property type="protein sequence ID" value="TDQ51301.1"/>
    <property type="molecule type" value="Genomic_DNA"/>
</dbReference>
<evidence type="ECO:0000256" key="8">
    <source>
        <dbReference type="PIRSR" id="PIRSR600183-50"/>
    </source>
</evidence>
<evidence type="ECO:0000256" key="6">
    <source>
        <dbReference type="ARBA" id="ARBA00034138"/>
    </source>
</evidence>
<dbReference type="EC" id="4.1.1.17" evidence="6"/>
<dbReference type="CDD" id="cd00622">
    <property type="entry name" value="PLPDE_III_ODC"/>
    <property type="match status" value="1"/>
</dbReference>
<dbReference type="PANTHER" id="PTHR11482:SF6">
    <property type="entry name" value="ORNITHINE DECARBOXYLASE 1-RELATED"/>
    <property type="match status" value="1"/>
</dbReference>
<feature type="active site" description="Proton donor" evidence="8">
    <location>
        <position position="333"/>
    </location>
</feature>
<evidence type="ECO:0000256" key="1">
    <source>
        <dbReference type="ARBA" id="ARBA00001933"/>
    </source>
</evidence>
<name>A0A4R6UVP6_9GAMM</name>
<keyword evidence="11" id="KW-1185">Reference proteome</keyword>
<dbReference type="InterPro" id="IPR000183">
    <property type="entry name" value="Orn/DAP/Arg_de-COase"/>
</dbReference>
<dbReference type="PANTHER" id="PTHR11482">
    <property type="entry name" value="ARGININE/DIAMINOPIMELATE/ORNITHINE DECARBOXYLASE"/>
    <property type="match status" value="1"/>
</dbReference>
<organism evidence="10 11">
    <name type="scientific">Permianibacter aggregans</name>
    <dbReference type="NCBI Taxonomy" id="1510150"/>
    <lineage>
        <taxon>Bacteria</taxon>
        <taxon>Pseudomonadati</taxon>
        <taxon>Pseudomonadota</taxon>
        <taxon>Gammaproteobacteria</taxon>
        <taxon>Pseudomonadales</taxon>
        <taxon>Pseudomonadaceae</taxon>
        <taxon>Permianibacter</taxon>
    </lineage>
</organism>
<evidence type="ECO:0000256" key="4">
    <source>
        <dbReference type="ARBA" id="ARBA00023239"/>
    </source>
</evidence>
<comment type="caution">
    <text evidence="10">The sequence shown here is derived from an EMBL/GenBank/DDBJ whole genome shotgun (WGS) entry which is preliminary data.</text>
</comment>
<keyword evidence="4" id="KW-0456">Lyase</keyword>
<dbReference type="GO" id="GO:0005737">
    <property type="term" value="C:cytoplasm"/>
    <property type="evidence" value="ECO:0007669"/>
    <property type="project" value="TreeGrafter"/>
</dbReference>
<dbReference type="InterPro" id="IPR002433">
    <property type="entry name" value="Orn_de-COase"/>
</dbReference>
<comment type="catalytic activity">
    <reaction evidence="7">
        <text>L-ornithine + H(+) = putrescine + CO2</text>
        <dbReference type="Rhea" id="RHEA:22964"/>
        <dbReference type="ChEBI" id="CHEBI:15378"/>
        <dbReference type="ChEBI" id="CHEBI:16526"/>
        <dbReference type="ChEBI" id="CHEBI:46911"/>
        <dbReference type="ChEBI" id="CHEBI:326268"/>
        <dbReference type="EC" id="4.1.1.17"/>
    </reaction>
</comment>
<dbReference type="PRINTS" id="PR01182">
    <property type="entry name" value="ORNDCRBXLASE"/>
</dbReference>
<dbReference type="Gene3D" id="3.20.20.10">
    <property type="entry name" value="Alanine racemase"/>
    <property type="match status" value="1"/>
</dbReference>
<evidence type="ECO:0000259" key="9">
    <source>
        <dbReference type="Pfam" id="PF02784"/>
    </source>
</evidence>
<comment type="cofactor">
    <cofactor evidence="1 8">
        <name>pyridoxal 5'-phosphate</name>
        <dbReference type="ChEBI" id="CHEBI:597326"/>
    </cofactor>
</comment>
<dbReference type="RefSeq" id="WP_133587180.1">
    <property type="nucleotide sequence ID" value="NZ_CP037953.1"/>
</dbReference>
<keyword evidence="3 8" id="KW-0663">Pyridoxal phosphate</keyword>
<dbReference type="GO" id="GO:0004586">
    <property type="term" value="F:ornithine decarboxylase activity"/>
    <property type="evidence" value="ECO:0007669"/>
    <property type="project" value="UniProtKB-EC"/>
</dbReference>
<gene>
    <name evidence="10" type="ORF">EV696_101275</name>
</gene>
<dbReference type="GO" id="GO:0033387">
    <property type="term" value="P:putrescine biosynthetic process from arginine, via ornithine"/>
    <property type="evidence" value="ECO:0007669"/>
    <property type="project" value="TreeGrafter"/>
</dbReference>
<dbReference type="Pfam" id="PF02784">
    <property type="entry name" value="Orn_Arg_deC_N"/>
    <property type="match status" value="1"/>
</dbReference>
<comment type="similarity">
    <text evidence="2">Belongs to the Orn/Lys/Arg decarboxylase class-II family.</text>
</comment>
<dbReference type="AlphaFoldDB" id="A0A4R6UVP6"/>
<feature type="modified residue" description="N6-(pyridoxal phosphate)lysine" evidence="8">
    <location>
        <position position="55"/>
    </location>
</feature>
<dbReference type="InterPro" id="IPR022644">
    <property type="entry name" value="De-COase2_N"/>
</dbReference>
<proteinExistence type="inferred from homology"/>
<evidence type="ECO:0000313" key="11">
    <source>
        <dbReference type="Proteomes" id="UP000295375"/>
    </source>
</evidence>